<comment type="caution">
    <text evidence="2">The sequence shown here is derived from an EMBL/GenBank/DDBJ whole genome shotgun (WGS) entry which is preliminary data.</text>
</comment>
<evidence type="ECO:0000259" key="1">
    <source>
        <dbReference type="Pfam" id="PF18701"/>
    </source>
</evidence>
<protein>
    <recommendedName>
        <fullName evidence="1">DUF5641 domain-containing protein</fullName>
    </recommendedName>
</protein>
<dbReference type="EMBL" id="JAPWTK010000269">
    <property type="protein sequence ID" value="KAJ8944041.1"/>
    <property type="molecule type" value="Genomic_DNA"/>
</dbReference>
<evidence type="ECO:0000313" key="2">
    <source>
        <dbReference type="EMBL" id="KAJ8944041.1"/>
    </source>
</evidence>
<keyword evidence="3" id="KW-1185">Reference proteome</keyword>
<organism evidence="2 3">
    <name type="scientific">Aromia moschata</name>
    <dbReference type="NCBI Taxonomy" id="1265417"/>
    <lineage>
        <taxon>Eukaryota</taxon>
        <taxon>Metazoa</taxon>
        <taxon>Ecdysozoa</taxon>
        <taxon>Arthropoda</taxon>
        <taxon>Hexapoda</taxon>
        <taxon>Insecta</taxon>
        <taxon>Pterygota</taxon>
        <taxon>Neoptera</taxon>
        <taxon>Endopterygota</taxon>
        <taxon>Coleoptera</taxon>
        <taxon>Polyphaga</taxon>
        <taxon>Cucujiformia</taxon>
        <taxon>Chrysomeloidea</taxon>
        <taxon>Cerambycidae</taxon>
        <taxon>Cerambycinae</taxon>
        <taxon>Callichromatini</taxon>
        <taxon>Aromia</taxon>
    </lineage>
</organism>
<feature type="domain" description="DUF5641" evidence="1">
    <location>
        <begin position="1"/>
        <end position="81"/>
    </location>
</feature>
<gene>
    <name evidence="2" type="ORF">NQ318_016239</name>
</gene>
<dbReference type="Proteomes" id="UP001162162">
    <property type="component" value="Unassembled WGS sequence"/>
</dbReference>
<proteinExistence type="predicted"/>
<sequence length="156" mass="17651">MHQHFWKRWNLEFLHTLQQRSKWTDPSTPIKVGSVVLIKDDSSPPLHWRVGRVLETHPGSDNVVRVVTLKTALGTLKRPVAGGLQKNSPLKPKVDQVVRMVLEAGLITKWLDDVMRSILNKEVQTDNDQDFKALMNMKKFSGAIVALFIGTPAYSL</sequence>
<name>A0AAV8XXY9_9CUCU</name>
<dbReference type="PANTHER" id="PTHR47331:SF1">
    <property type="entry name" value="GAG-LIKE PROTEIN"/>
    <property type="match status" value="1"/>
</dbReference>
<reference evidence="2" key="1">
    <citation type="journal article" date="2023" name="Insect Mol. Biol.">
        <title>Genome sequencing provides insights into the evolution of gene families encoding plant cell wall-degrading enzymes in longhorned beetles.</title>
        <authorList>
            <person name="Shin N.R."/>
            <person name="Okamura Y."/>
            <person name="Kirsch R."/>
            <person name="Pauchet Y."/>
        </authorList>
    </citation>
    <scope>NUCLEOTIDE SEQUENCE</scope>
    <source>
        <strain evidence="2">AMC_N1</strain>
    </source>
</reference>
<dbReference type="Pfam" id="PF18701">
    <property type="entry name" value="DUF5641"/>
    <property type="match status" value="1"/>
</dbReference>
<dbReference type="PANTHER" id="PTHR47331">
    <property type="entry name" value="PHD-TYPE DOMAIN-CONTAINING PROTEIN"/>
    <property type="match status" value="1"/>
</dbReference>
<dbReference type="AlphaFoldDB" id="A0AAV8XXY9"/>
<accession>A0AAV8XXY9</accession>
<evidence type="ECO:0000313" key="3">
    <source>
        <dbReference type="Proteomes" id="UP001162162"/>
    </source>
</evidence>
<dbReference type="InterPro" id="IPR040676">
    <property type="entry name" value="DUF5641"/>
</dbReference>